<feature type="domain" description="Rapamycin-insensitive companion of mTOR N-terminal" evidence="1">
    <location>
        <begin position="25"/>
        <end position="83"/>
    </location>
</feature>
<evidence type="ECO:0000313" key="2">
    <source>
        <dbReference type="EMBL" id="VDN88372.1"/>
    </source>
</evidence>
<evidence type="ECO:0000313" key="3">
    <source>
        <dbReference type="Proteomes" id="UP000278627"/>
    </source>
</evidence>
<reference evidence="4" key="1">
    <citation type="submission" date="2017-02" db="UniProtKB">
        <authorList>
            <consortium name="WormBaseParasite"/>
        </authorList>
    </citation>
    <scope>IDENTIFICATION</scope>
</reference>
<organism evidence="4">
    <name type="scientific">Brugia pahangi</name>
    <name type="common">Filarial nematode worm</name>
    <dbReference type="NCBI Taxonomy" id="6280"/>
    <lineage>
        <taxon>Eukaryota</taxon>
        <taxon>Metazoa</taxon>
        <taxon>Ecdysozoa</taxon>
        <taxon>Nematoda</taxon>
        <taxon>Chromadorea</taxon>
        <taxon>Rhabditida</taxon>
        <taxon>Spirurina</taxon>
        <taxon>Spiruromorpha</taxon>
        <taxon>Filarioidea</taxon>
        <taxon>Onchocercidae</taxon>
        <taxon>Brugia</taxon>
    </lineage>
</organism>
<evidence type="ECO:0000259" key="1">
    <source>
        <dbReference type="Pfam" id="PF14664"/>
    </source>
</evidence>
<protein>
    <submittedName>
        <fullName evidence="4">RICTOR_N domain-containing protein</fullName>
    </submittedName>
</protein>
<proteinExistence type="predicted"/>
<gene>
    <name evidence="2" type="ORF">BPAG_LOCUS7186</name>
</gene>
<evidence type="ECO:0000313" key="4">
    <source>
        <dbReference type="WBParaSite" id="BPAG_0000722101-mRNA-1"/>
    </source>
</evidence>
<name>A0A0N4TG83_BRUPA</name>
<accession>A0A0N4TG83</accession>
<dbReference type="STRING" id="6280.A0A0N4TG83"/>
<dbReference type="Pfam" id="PF14664">
    <property type="entry name" value="RICTOR_N"/>
    <property type="match status" value="1"/>
</dbReference>
<dbReference type="InterPro" id="IPR028267">
    <property type="entry name" value="Pianissimo_N"/>
</dbReference>
<dbReference type="Proteomes" id="UP000278627">
    <property type="component" value="Unassembled WGS sequence"/>
</dbReference>
<keyword evidence="3" id="KW-1185">Reference proteome</keyword>
<sequence length="112" mass="13017">MYHPDAYKCSVRNEFILSEHEILLKFDQQHANVNDLLVSFRSVVVYLLINANLVQALSRIILQDPDDPVALRATLLMHDLLLMFEEKLKKKLTVLIKMRKDNCEIGQMLIPL</sequence>
<dbReference type="EMBL" id="UZAD01007764">
    <property type="protein sequence ID" value="VDN88372.1"/>
    <property type="molecule type" value="Genomic_DNA"/>
</dbReference>
<reference evidence="2 3" key="2">
    <citation type="submission" date="2018-11" db="EMBL/GenBank/DDBJ databases">
        <authorList>
            <consortium name="Pathogen Informatics"/>
        </authorList>
    </citation>
    <scope>NUCLEOTIDE SEQUENCE [LARGE SCALE GENOMIC DNA]</scope>
</reference>
<dbReference type="WBParaSite" id="BPAG_0000722101-mRNA-1">
    <property type="protein sequence ID" value="BPAG_0000722101-mRNA-1"/>
    <property type="gene ID" value="BPAG_0000722101"/>
</dbReference>
<dbReference type="AlphaFoldDB" id="A0A0N4TG83"/>